<evidence type="ECO:0000313" key="3">
    <source>
        <dbReference type="Proteomes" id="UP000290288"/>
    </source>
</evidence>
<proteinExistence type="predicted"/>
<comment type="caution">
    <text evidence="2">The sequence shown here is derived from an EMBL/GenBank/DDBJ whole genome shotgun (WGS) entry which is preliminary data.</text>
</comment>
<gene>
    <name evidence="2" type="ORF">EST38_g10372</name>
</gene>
<dbReference type="AlphaFoldDB" id="A0A4V1Q2L2"/>
<protein>
    <submittedName>
        <fullName evidence="2">Uncharacterized protein</fullName>
    </submittedName>
</protein>
<name>A0A4V1Q2L2_9AGAR</name>
<feature type="compositionally biased region" description="Polar residues" evidence="1">
    <location>
        <begin position="192"/>
        <end position="212"/>
    </location>
</feature>
<reference evidence="2 3" key="1">
    <citation type="submission" date="2019-01" db="EMBL/GenBank/DDBJ databases">
        <title>Draft genome sequence of Psathyrella aberdarensis IHI B618.</title>
        <authorList>
            <person name="Buettner E."/>
            <person name="Kellner H."/>
        </authorList>
    </citation>
    <scope>NUCLEOTIDE SEQUENCE [LARGE SCALE GENOMIC DNA]</scope>
    <source>
        <strain evidence="2 3">IHI B618</strain>
    </source>
</reference>
<feature type="region of interest" description="Disordered" evidence="1">
    <location>
        <begin position="83"/>
        <end position="279"/>
    </location>
</feature>
<dbReference type="EMBL" id="SDEE01000548">
    <property type="protein sequence ID" value="RXW15478.1"/>
    <property type="molecule type" value="Genomic_DNA"/>
</dbReference>
<keyword evidence="3" id="KW-1185">Reference proteome</keyword>
<organism evidence="2 3">
    <name type="scientific">Candolleomyces aberdarensis</name>
    <dbReference type="NCBI Taxonomy" id="2316362"/>
    <lineage>
        <taxon>Eukaryota</taxon>
        <taxon>Fungi</taxon>
        <taxon>Dikarya</taxon>
        <taxon>Basidiomycota</taxon>
        <taxon>Agaricomycotina</taxon>
        <taxon>Agaricomycetes</taxon>
        <taxon>Agaricomycetidae</taxon>
        <taxon>Agaricales</taxon>
        <taxon>Agaricineae</taxon>
        <taxon>Psathyrellaceae</taxon>
        <taxon>Candolleomyces</taxon>
    </lineage>
</organism>
<feature type="compositionally biased region" description="Basic and acidic residues" evidence="1">
    <location>
        <begin position="49"/>
        <end position="62"/>
    </location>
</feature>
<dbReference type="OrthoDB" id="3237371at2759"/>
<sequence length="444" mass="48852">MAPKKQKGQDPPANICGPRILCSSSSAVKSTPTNTPSSLSRRTPAQVKAEQEAKQAERKAEQVQKQASLVALSQKEVEILQQERQAAANANHPPANMNQVKQPRKRIRSPSLEPDTDNTQDSEGFSSEAMTPEIEMRDTEASKGYEHQLPDSSDDAESNPTPRSKRQRGDTREVVHGLRAFNLDPPTLVLKSGSQKSRGNSSAKKWKTSSIPTGLRDDWGSGAHHCSVATGSAMSIDWPSKPDIESGSENETPGGVSDNEDREQAEHAGTPPGKLPRPEDRYQLLGKQALSAKIINKLAPTLTQVKQTSSVKDFISPAEAQKILSAVHSKKKKKDITTADIPSNISQSFQKIFVPRLLEWAGTQHPWHLQMHQEIVGLWDTVFPDKPLENSEVEDVVIKIAGDKISSWRNHIAQQALLAAEAMWPLLPGNSTEVRQIWIKWALT</sequence>
<accession>A0A4V1Q2L2</accession>
<feature type="compositionally biased region" description="Basic and acidic residues" evidence="1">
    <location>
        <begin position="134"/>
        <end position="149"/>
    </location>
</feature>
<evidence type="ECO:0000256" key="1">
    <source>
        <dbReference type="SAM" id="MobiDB-lite"/>
    </source>
</evidence>
<dbReference type="Proteomes" id="UP000290288">
    <property type="component" value="Unassembled WGS sequence"/>
</dbReference>
<feature type="compositionally biased region" description="Polar residues" evidence="1">
    <location>
        <begin position="22"/>
        <end position="43"/>
    </location>
</feature>
<feature type="region of interest" description="Disordered" evidence="1">
    <location>
        <begin position="1"/>
        <end position="67"/>
    </location>
</feature>
<feature type="compositionally biased region" description="Basic and acidic residues" evidence="1">
    <location>
        <begin position="167"/>
        <end position="176"/>
    </location>
</feature>
<evidence type="ECO:0000313" key="2">
    <source>
        <dbReference type="EMBL" id="RXW15478.1"/>
    </source>
</evidence>
<feature type="compositionally biased region" description="Low complexity" evidence="1">
    <location>
        <begin position="86"/>
        <end position="98"/>
    </location>
</feature>